<evidence type="ECO:0000313" key="1">
    <source>
        <dbReference type="EMBL" id="GJS84325.1"/>
    </source>
</evidence>
<proteinExistence type="predicted"/>
<protein>
    <submittedName>
        <fullName evidence="1">Uncharacterized protein</fullName>
    </submittedName>
</protein>
<comment type="caution">
    <text evidence="1">The sequence shown here is derived from an EMBL/GenBank/DDBJ whole genome shotgun (WGS) entry which is preliminary data.</text>
</comment>
<accession>A0ABQ4Z5B6</accession>
<keyword evidence="2" id="KW-1185">Reference proteome</keyword>
<dbReference type="EMBL" id="BQNB010010965">
    <property type="protein sequence ID" value="GJS84325.1"/>
    <property type="molecule type" value="Genomic_DNA"/>
</dbReference>
<name>A0ABQ4Z5B6_9ASTR</name>
<evidence type="ECO:0000313" key="2">
    <source>
        <dbReference type="Proteomes" id="UP001151760"/>
    </source>
</evidence>
<gene>
    <name evidence="1" type="ORF">Tco_0750866</name>
</gene>
<dbReference type="Proteomes" id="UP001151760">
    <property type="component" value="Unassembled WGS sequence"/>
</dbReference>
<reference evidence="1" key="2">
    <citation type="submission" date="2022-01" db="EMBL/GenBank/DDBJ databases">
        <authorList>
            <person name="Yamashiro T."/>
            <person name="Shiraishi A."/>
            <person name="Satake H."/>
            <person name="Nakayama K."/>
        </authorList>
    </citation>
    <scope>NUCLEOTIDE SEQUENCE</scope>
</reference>
<sequence>MTKHAALIRFVWRVKENGRSGWLCFLDRWKNALGTSLSEDLRGCDVMIIVEESQGIALIGGETTQRENYGGGSSNRVASNVAEEEVVNPGKVEMEVMGPGEVEMVMNVNEIEDCGRSSSQDHLDYEGECWVILMS</sequence>
<reference evidence="1" key="1">
    <citation type="journal article" date="2022" name="Int. J. Mol. Sci.">
        <title>Draft Genome of Tanacetum Coccineum: Genomic Comparison of Closely Related Tanacetum-Family Plants.</title>
        <authorList>
            <person name="Yamashiro T."/>
            <person name="Shiraishi A."/>
            <person name="Nakayama K."/>
            <person name="Satake H."/>
        </authorList>
    </citation>
    <scope>NUCLEOTIDE SEQUENCE</scope>
</reference>
<organism evidence="1 2">
    <name type="scientific">Tanacetum coccineum</name>
    <dbReference type="NCBI Taxonomy" id="301880"/>
    <lineage>
        <taxon>Eukaryota</taxon>
        <taxon>Viridiplantae</taxon>
        <taxon>Streptophyta</taxon>
        <taxon>Embryophyta</taxon>
        <taxon>Tracheophyta</taxon>
        <taxon>Spermatophyta</taxon>
        <taxon>Magnoliopsida</taxon>
        <taxon>eudicotyledons</taxon>
        <taxon>Gunneridae</taxon>
        <taxon>Pentapetalae</taxon>
        <taxon>asterids</taxon>
        <taxon>campanulids</taxon>
        <taxon>Asterales</taxon>
        <taxon>Asteraceae</taxon>
        <taxon>Asteroideae</taxon>
        <taxon>Anthemideae</taxon>
        <taxon>Anthemidinae</taxon>
        <taxon>Tanacetum</taxon>
    </lineage>
</organism>